<organism evidence="2 3">
    <name type="scientific">Pseudoalteromonas amylolytica</name>
    <dbReference type="NCBI Taxonomy" id="1859457"/>
    <lineage>
        <taxon>Bacteria</taxon>
        <taxon>Pseudomonadati</taxon>
        <taxon>Pseudomonadota</taxon>
        <taxon>Gammaproteobacteria</taxon>
        <taxon>Alteromonadales</taxon>
        <taxon>Pseudoalteromonadaceae</taxon>
        <taxon>Pseudoalteromonas</taxon>
    </lineage>
</organism>
<feature type="transmembrane region" description="Helical" evidence="1">
    <location>
        <begin position="113"/>
        <end position="132"/>
    </location>
</feature>
<feature type="transmembrane region" description="Helical" evidence="1">
    <location>
        <begin position="138"/>
        <end position="156"/>
    </location>
</feature>
<dbReference type="STRING" id="1859457.BET10_04025"/>
<evidence type="ECO:0000256" key="1">
    <source>
        <dbReference type="SAM" id="Phobius"/>
    </source>
</evidence>
<proteinExistence type="predicted"/>
<feature type="transmembrane region" description="Helical" evidence="1">
    <location>
        <begin position="59"/>
        <end position="77"/>
    </location>
</feature>
<dbReference type="OrthoDB" id="8582979at2"/>
<evidence type="ECO:0000313" key="3">
    <source>
        <dbReference type="Proteomes" id="UP000179786"/>
    </source>
</evidence>
<dbReference type="EMBL" id="MKJU01000006">
    <property type="protein sequence ID" value="OHU92637.1"/>
    <property type="molecule type" value="Genomic_DNA"/>
</dbReference>
<feature type="transmembrane region" description="Helical" evidence="1">
    <location>
        <begin position="176"/>
        <end position="198"/>
    </location>
</feature>
<sequence>MGIINLIKIELKEVAHFRMNVYAWLLSHPLQLLIIYLLWRGIFQFTDSIAGLGFQDVVMYYFLVHFINAFLSSAYSVNYQVWSDINEGGLDKYLCRPFDYLTVISSKNLARPCVDALFATPVLVVAVWYSQVQYGASSWLQFFIACVLSLLILIEIQKVIGLLSLWLEKVFGLRDILFSVMMLLSGQLLPLSLLPGWMGNIASYSPFAALFHAPISQIINTGGVAGLEAMQLQLFWLIVFALLGKGLWIIGRPKYQSLGG</sequence>
<dbReference type="Pfam" id="PF06182">
    <property type="entry name" value="ABC2_membrane_6"/>
    <property type="match status" value="1"/>
</dbReference>
<comment type="caution">
    <text evidence="2">The sequence shown here is derived from an EMBL/GenBank/DDBJ whole genome shotgun (WGS) entry which is preliminary data.</text>
</comment>
<dbReference type="AlphaFoldDB" id="A0A1S1MZL3"/>
<dbReference type="PANTHER" id="PTHR36832:SF1">
    <property type="entry name" value="SLR1174 PROTEIN"/>
    <property type="match status" value="1"/>
</dbReference>
<evidence type="ECO:0000313" key="2">
    <source>
        <dbReference type="EMBL" id="OHU92637.1"/>
    </source>
</evidence>
<protein>
    <recommendedName>
        <fullName evidence="4">ABC transporter permease</fullName>
    </recommendedName>
</protein>
<keyword evidence="3" id="KW-1185">Reference proteome</keyword>
<feature type="transmembrane region" description="Helical" evidence="1">
    <location>
        <begin position="21"/>
        <end position="39"/>
    </location>
</feature>
<dbReference type="RefSeq" id="WP_070983195.1">
    <property type="nucleotide sequence ID" value="NZ_MKJU01000006.1"/>
</dbReference>
<accession>A0A1S1MZL3</accession>
<keyword evidence="1" id="KW-0472">Membrane</keyword>
<feature type="transmembrane region" description="Helical" evidence="1">
    <location>
        <begin position="234"/>
        <end position="251"/>
    </location>
</feature>
<keyword evidence="1" id="KW-0812">Transmembrane</keyword>
<gene>
    <name evidence="2" type="ORF">BET10_04025</name>
</gene>
<reference evidence="2 3" key="1">
    <citation type="submission" date="2016-09" db="EMBL/GenBank/DDBJ databases">
        <title>Pseudoalteromonas amylolytica sp. nov., isolated from the surface seawater.</title>
        <authorList>
            <person name="Wu Y.-H."/>
            <person name="Cheng H."/>
            <person name="Jin X.-B."/>
            <person name="Wang C.-S."/>
            <person name="Xu X.-W."/>
        </authorList>
    </citation>
    <scope>NUCLEOTIDE SEQUENCE [LARGE SCALE GENOMIC DNA]</scope>
    <source>
        <strain evidence="2 3">JW1</strain>
    </source>
</reference>
<dbReference type="InterPro" id="IPR010390">
    <property type="entry name" value="ABC-2_transporter-like"/>
</dbReference>
<name>A0A1S1MZL3_9GAMM</name>
<keyword evidence="1" id="KW-1133">Transmembrane helix</keyword>
<dbReference type="PANTHER" id="PTHR36832">
    <property type="entry name" value="SLR1174 PROTEIN-RELATED"/>
    <property type="match status" value="1"/>
</dbReference>
<evidence type="ECO:0008006" key="4">
    <source>
        <dbReference type="Google" id="ProtNLM"/>
    </source>
</evidence>
<dbReference type="Proteomes" id="UP000179786">
    <property type="component" value="Unassembled WGS sequence"/>
</dbReference>